<dbReference type="EMBL" id="CP011144">
    <property type="protein sequence ID" value="AKC87194.1"/>
    <property type="molecule type" value="Genomic_DNA"/>
</dbReference>
<gene>
    <name evidence="1" type="ORF">WQ53_11005</name>
</gene>
<sequence>MRDESGSPSEHRTPVVEQYGPLIGGADLARVAGFRTVEAFKSAARRGRVGFKVFSIPGRQGRFASTADVAAWLETLAGL</sequence>
<proteinExistence type="predicted"/>
<name>A0A0E3Z268_9GAMM</name>
<dbReference type="Proteomes" id="UP000033067">
    <property type="component" value="Chromosome"/>
</dbReference>
<dbReference type="PATRIC" id="fig|314722.6.peg.2377"/>
<evidence type="ECO:0000313" key="1">
    <source>
        <dbReference type="EMBL" id="AKC87194.1"/>
    </source>
</evidence>
<dbReference type="KEGG" id="psuw:WQ53_11005"/>
<protein>
    <submittedName>
        <fullName evidence="1">Uncharacterized protein</fullName>
    </submittedName>
</protein>
<keyword evidence="2" id="KW-1185">Reference proteome</keyword>
<evidence type="ECO:0000313" key="2">
    <source>
        <dbReference type="Proteomes" id="UP000033067"/>
    </source>
</evidence>
<dbReference type="RefSeq" id="WP_052632322.1">
    <property type="nucleotide sequence ID" value="NZ_CP011144.1"/>
</dbReference>
<dbReference type="OrthoDB" id="8591913at2"/>
<organism evidence="1 2">
    <name type="scientific">Pseudoxanthomonas suwonensis</name>
    <dbReference type="NCBI Taxonomy" id="314722"/>
    <lineage>
        <taxon>Bacteria</taxon>
        <taxon>Pseudomonadati</taxon>
        <taxon>Pseudomonadota</taxon>
        <taxon>Gammaproteobacteria</taxon>
        <taxon>Lysobacterales</taxon>
        <taxon>Lysobacteraceae</taxon>
        <taxon>Pseudoxanthomonas</taxon>
    </lineage>
</organism>
<reference evidence="1 2" key="1">
    <citation type="journal article" date="2015" name="Genome Announc.">
        <title>Complete Genome Sequence of Pseudoxanthomonas suwonensis Strain J1, a Cellulose-Degrading Bacterium Isolated from Leaf- and Wood-Enriched Soil.</title>
        <authorList>
            <person name="Hou L."/>
            <person name="Jiang J."/>
            <person name="Xu Z."/>
            <person name="Zhou Y."/>
            <person name="Leung F.C."/>
        </authorList>
    </citation>
    <scope>NUCLEOTIDE SEQUENCE [LARGE SCALE GENOMIC DNA]</scope>
    <source>
        <strain evidence="1 2">J1</strain>
    </source>
</reference>
<dbReference type="AlphaFoldDB" id="A0A0E3Z268"/>
<accession>A0A0E3Z268</accession>